<comment type="caution">
    <text evidence="2">The sequence shown here is derived from an EMBL/GenBank/DDBJ whole genome shotgun (WGS) entry which is preliminary data.</text>
</comment>
<evidence type="ECO:0000259" key="1">
    <source>
        <dbReference type="Pfam" id="PF03466"/>
    </source>
</evidence>
<proteinExistence type="predicted"/>
<dbReference type="Pfam" id="PF03466">
    <property type="entry name" value="LysR_substrate"/>
    <property type="match status" value="1"/>
</dbReference>
<dbReference type="SUPFAM" id="SSF53850">
    <property type="entry name" value="Periplasmic binding protein-like II"/>
    <property type="match status" value="1"/>
</dbReference>
<accession>X1DDI7</accession>
<gene>
    <name evidence="2" type="ORF">S01H4_50814</name>
</gene>
<organism evidence="2">
    <name type="scientific">marine sediment metagenome</name>
    <dbReference type="NCBI Taxonomy" id="412755"/>
    <lineage>
        <taxon>unclassified sequences</taxon>
        <taxon>metagenomes</taxon>
        <taxon>ecological metagenomes</taxon>
    </lineage>
</organism>
<sequence>IIEHGKEEAGRAKSYRAHYRFMSQYLLLEGFSLDWVDWMQQQAADVSISIDSSHSMIAAREISHGLLDIAVGYQYRTTKGVVFEPLFNERLILATSWPDQRNWRDNYIPIGWDDEFDDEQRRFIGDLESSYRLRTPFVDAARAMILREPGSAYVVERTAIPLIEKGLLRQVDEAPVFERPAHVIYPANPSHPDIQEIALQGLREIALLLDKR</sequence>
<protein>
    <recommendedName>
        <fullName evidence="1">LysR substrate-binding domain-containing protein</fullName>
    </recommendedName>
</protein>
<evidence type="ECO:0000313" key="2">
    <source>
        <dbReference type="EMBL" id="GAG94456.1"/>
    </source>
</evidence>
<reference evidence="2" key="1">
    <citation type="journal article" date="2014" name="Front. Microbiol.">
        <title>High frequency of phylogenetically diverse reductive dehalogenase-homologous genes in deep subseafloor sedimentary metagenomes.</title>
        <authorList>
            <person name="Kawai M."/>
            <person name="Futagami T."/>
            <person name="Toyoda A."/>
            <person name="Takaki Y."/>
            <person name="Nishi S."/>
            <person name="Hori S."/>
            <person name="Arai W."/>
            <person name="Tsubouchi T."/>
            <person name="Morono Y."/>
            <person name="Uchiyama I."/>
            <person name="Ito T."/>
            <person name="Fujiyama A."/>
            <person name="Inagaki F."/>
            <person name="Takami H."/>
        </authorList>
    </citation>
    <scope>NUCLEOTIDE SEQUENCE</scope>
    <source>
        <strain evidence="2">Expedition CK06-06</strain>
    </source>
</reference>
<dbReference type="AlphaFoldDB" id="X1DDI7"/>
<dbReference type="InterPro" id="IPR005119">
    <property type="entry name" value="LysR_subst-bd"/>
</dbReference>
<name>X1DDI7_9ZZZZ</name>
<dbReference type="EMBL" id="BART01028883">
    <property type="protein sequence ID" value="GAG94456.1"/>
    <property type="molecule type" value="Genomic_DNA"/>
</dbReference>
<feature type="non-terminal residue" evidence="2">
    <location>
        <position position="1"/>
    </location>
</feature>
<feature type="domain" description="LysR substrate-binding" evidence="1">
    <location>
        <begin position="34"/>
        <end position="191"/>
    </location>
</feature>